<dbReference type="GO" id="GO:0045900">
    <property type="term" value="P:negative regulation of translational elongation"/>
    <property type="evidence" value="ECO:0007669"/>
    <property type="project" value="TreeGrafter"/>
</dbReference>
<dbReference type="InterPro" id="IPR003489">
    <property type="entry name" value="RHF/RaiA"/>
</dbReference>
<evidence type="ECO:0008006" key="3">
    <source>
        <dbReference type="Google" id="ProtNLM"/>
    </source>
</evidence>
<sequence>MKLVLSTHKVTLTDSLKDHVHQCVEKIEHQDTRAMAAFVNLERDHKGISKKKFNCTMKVTLPGQTLIARDSEADLYAAIDLVTKKVQAQLRKRHSKFKALNHKVAASAKRAVRSMVA</sequence>
<name>A0A382R0I1_9ZZZZ</name>
<dbReference type="AlphaFoldDB" id="A0A382R0I1"/>
<dbReference type="Pfam" id="PF02482">
    <property type="entry name" value="Ribosomal_S30AE"/>
    <property type="match status" value="1"/>
</dbReference>
<dbReference type="Gene3D" id="3.30.160.100">
    <property type="entry name" value="Ribosome hibernation promotion factor-like"/>
    <property type="match status" value="1"/>
</dbReference>
<protein>
    <recommendedName>
        <fullName evidence="3">Ribosomal subunit interface protein</fullName>
    </recommendedName>
</protein>
<reference evidence="2" key="1">
    <citation type="submission" date="2018-05" db="EMBL/GenBank/DDBJ databases">
        <authorList>
            <person name="Lanie J.A."/>
            <person name="Ng W.-L."/>
            <person name="Kazmierczak K.M."/>
            <person name="Andrzejewski T.M."/>
            <person name="Davidsen T.M."/>
            <person name="Wayne K.J."/>
            <person name="Tettelin H."/>
            <person name="Glass J.I."/>
            <person name="Rusch D."/>
            <person name="Podicherti R."/>
            <person name="Tsui H.-C.T."/>
            <person name="Winkler M.E."/>
        </authorList>
    </citation>
    <scope>NUCLEOTIDE SEQUENCE</scope>
</reference>
<dbReference type="SUPFAM" id="SSF69754">
    <property type="entry name" value="Ribosome binding protein Y (YfiA homologue)"/>
    <property type="match status" value="1"/>
</dbReference>
<dbReference type="PANTHER" id="PTHR33231:SF1">
    <property type="entry name" value="30S RIBOSOMAL PROTEIN"/>
    <property type="match status" value="1"/>
</dbReference>
<dbReference type="EMBL" id="UINC01118237">
    <property type="protein sequence ID" value="SVC91233.1"/>
    <property type="molecule type" value="Genomic_DNA"/>
</dbReference>
<dbReference type="GO" id="GO:0043024">
    <property type="term" value="F:ribosomal small subunit binding"/>
    <property type="evidence" value="ECO:0007669"/>
    <property type="project" value="TreeGrafter"/>
</dbReference>
<dbReference type="CDD" id="cd00552">
    <property type="entry name" value="RaiA"/>
    <property type="match status" value="1"/>
</dbReference>
<gene>
    <name evidence="2" type="ORF">METZ01_LOCUS344087</name>
</gene>
<accession>A0A382R0I1</accession>
<dbReference type="NCBIfam" id="TIGR00741">
    <property type="entry name" value="yfiA"/>
    <property type="match status" value="1"/>
</dbReference>
<keyword evidence="1" id="KW-0810">Translation regulation</keyword>
<dbReference type="GO" id="GO:0022627">
    <property type="term" value="C:cytosolic small ribosomal subunit"/>
    <property type="evidence" value="ECO:0007669"/>
    <property type="project" value="TreeGrafter"/>
</dbReference>
<dbReference type="InterPro" id="IPR036567">
    <property type="entry name" value="RHF-like"/>
</dbReference>
<evidence type="ECO:0000256" key="1">
    <source>
        <dbReference type="ARBA" id="ARBA00022845"/>
    </source>
</evidence>
<dbReference type="InterPro" id="IPR050574">
    <property type="entry name" value="HPF/YfiA_ribosome-assoc"/>
</dbReference>
<proteinExistence type="predicted"/>
<organism evidence="2">
    <name type="scientific">marine metagenome</name>
    <dbReference type="NCBI Taxonomy" id="408172"/>
    <lineage>
        <taxon>unclassified sequences</taxon>
        <taxon>metagenomes</taxon>
        <taxon>ecological metagenomes</taxon>
    </lineage>
</organism>
<dbReference type="PANTHER" id="PTHR33231">
    <property type="entry name" value="30S RIBOSOMAL PROTEIN"/>
    <property type="match status" value="1"/>
</dbReference>
<evidence type="ECO:0000313" key="2">
    <source>
        <dbReference type="EMBL" id="SVC91233.1"/>
    </source>
</evidence>